<dbReference type="PANTHER" id="PTHR40980">
    <property type="entry name" value="PLUG DOMAIN-CONTAINING PROTEIN"/>
    <property type="match status" value="1"/>
</dbReference>
<keyword evidence="8" id="KW-0732">Signal</keyword>
<feature type="signal peptide" evidence="8">
    <location>
        <begin position="1"/>
        <end position="25"/>
    </location>
</feature>
<evidence type="ECO:0000256" key="7">
    <source>
        <dbReference type="PROSITE-ProRule" id="PRU01360"/>
    </source>
</evidence>
<keyword evidence="3 7" id="KW-1134">Transmembrane beta strand</keyword>
<evidence type="ECO:0000256" key="1">
    <source>
        <dbReference type="ARBA" id="ARBA00004571"/>
    </source>
</evidence>
<proteinExistence type="inferred from homology"/>
<dbReference type="Gene3D" id="2.170.130.10">
    <property type="entry name" value="TonB-dependent receptor, plug domain"/>
    <property type="match status" value="1"/>
</dbReference>
<protein>
    <submittedName>
        <fullName evidence="11">TonB-dependent receptor</fullName>
    </submittedName>
</protein>
<dbReference type="SUPFAM" id="SSF49464">
    <property type="entry name" value="Carboxypeptidase regulatory domain-like"/>
    <property type="match status" value="1"/>
</dbReference>
<feature type="domain" description="Outer membrane protein beta-barrel" evidence="10">
    <location>
        <begin position="394"/>
        <end position="751"/>
    </location>
</feature>
<evidence type="ECO:0000256" key="6">
    <source>
        <dbReference type="ARBA" id="ARBA00023237"/>
    </source>
</evidence>
<gene>
    <name evidence="11" type="ORF">KM029_10135</name>
</gene>
<keyword evidence="11" id="KW-0675">Receptor</keyword>
<dbReference type="Pfam" id="PF14905">
    <property type="entry name" value="OMP_b-brl_3"/>
    <property type="match status" value="1"/>
</dbReference>
<dbReference type="EMBL" id="CP076128">
    <property type="protein sequence ID" value="QWG05742.1"/>
    <property type="molecule type" value="Genomic_DNA"/>
</dbReference>
<dbReference type="PROSITE" id="PS52016">
    <property type="entry name" value="TONB_DEPENDENT_REC_3"/>
    <property type="match status" value="1"/>
</dbReference>
<keyword evidence="6 7" id="KW-0998">Cell outer membrane</keyword>
<evidence type="ECO:0000256" key="5">
    <source>
        <dbReference type="ARBA" id="ARBA00023136"/>
    </source>
</evidence>
<evidence type="ECO:0000256" key="2">
    <source>
        <dbReference type="ARBA" id="ARBA00022448"/>
    </source>
</evidence>
<keyword evidence="12" id="KW-1185">Reference proteome</keyword>
<dbReference type="Gene3D" id="2.60.40.1120">
    <property type="entry name" value="Carboxypeptidase-like, regulatory domain"/>
    <property type="match status" value="1"/>
</dbReference>
<dbReference type="Pfam" id="PF07715">
    <property type="entry name" value="Plug"/>
    <property type="match status" value="1"/>
</dbReference>
<dbReference type="PANTHER" id="PTHR40980:SF4">
    <property type="entry name" value="TONB-DEPENDENT RECEPTOR-LIKE BETA-BARREL DOMAIN-CONTAINING PROTEIN"/>
    <property type="match status" value="1"/>
</dbReference>
<reference evidence="11 12" key="1">
    <citation type="submission" date="2021-05" db="EMBL/GenBank/DDBJ databases">
        <title>Comparative genomic studies on the polysaccharide-degrading batcterial strains of the Flammeovirga genus.</title>
        <authorList>
            <person name="Zewei F."/>
            <person name="Zheng Z."/>
            <person name="Yu L."/>
            <person name="Ruyue G."/>
            <person name="Yanhong M."/>
            <person name="Yuanyuan C."/>
            <person name="Jingyan G."/>
            <person name="Wenjun H."/>
        </authorList>
    </citation>
    <scope>NUCLEOTIDE SEQUENCE [LARGE SCALE GENOMIC DNA]</scope>
    <source>
        <strain evidence="11 12">YS10</strain>
    </source>
</reference>
<dbReference type="Gene3D" id="2.40.170.20">
    <property type="entry name" value="TonB-dependent receptor, beta-barrel domain"/>
    <property type="match status" value="1"/>
</dbReference>
<evidence type="ECO:0000313" key="12">
    <source>
        <dbReference type="Proteomes" id="UP000682802"/>
    </source>
</evidence>
<dbReference type="Proteomes" id="UP000682802">
    <property type="component" value="Chromosome 1"/>
</dbReference>
<dbReference type="InterPro" id="IPR039426">
    <property type="entry name" value="TonB-dep_rcpt-like"/>
</dbReference>
<evidence type="ECO:0000256" key="4">
    <source>
        <dbReference type="ARBA" id="ARBA00022692"/>
    </source>
</evidence>
<keyword evidence="5 7" id="KW-0472">Membrane</keyword>
<evidence type="ECO:0000256" key="8">
    <source>
        <dbReference type="SAM" id="SignalP"/>
    </source>
</evidence>
<dbReference type="InterPro" id="IPR008969">
    <property type="entry name" value="CarboxyPept-like_regulatory"/>
</dbReference>
<evidence type="ECO:0000259" key="9">
    <source>
        <dbReference type="Pfam" id="PF07715"/>
    </source>
</evidence>
<organism evidence="11 12">
    <name type="scientific">Flammeovirga kamogawensis</name>
    <dbReference type="NCBI Taxonomy" id="373891"/>
    <lineage>
        <taxon>Bacteria</taxon>
        <taxon>Pseudomonadati</taxon>
        <taxon>Bacteroidota</taxon>
        <taxon>Cytophagia</taxon>
        <taxon>Cytophagales</taxon>
        <taxon>Flammeovirgaceae</taxon>
        <taxon>Flammeovirga</taxon>
    </lineage>
</organism>
<name>A0ABX8GR51_9BACT</name>
<evidence type="ECO:0000313" key="11">
    <source>
        <dbReference type="EMBL" id="QWG05742.1"/>
    </source>
</evidence>
<dbReference type="InterPro" id="IPR012910">
    <property type="entry name" value="Plug_dom"/>
</dbReference>
<dbReference type="SUPFAM" id="SSF56935">
    <property type="entry name" value="Porins"/>
    <property type="match status" value="1"/>
</dbReference>
<comment type="subcellular location">
    <subcellularLocation>
        <location evidence="1 7">Cell outer membrane</location>
        <topology evidence="1 7">Multi-pass membrane protein</topology>
    </subcellularLocation>
</comment>
<dbReference type="InterPro" id="IPR041700">
    <property type="entry name" value="OMP_b-brl_3"/>
</dbReference>
<feature type="domain" description="TonB-dependent receptor plug" evidence="9">
    <location>
        <begin position="145"/>
        <end position="223"/>
    </location>
</feature>
<keyword evidence="4 7" id="KW-0812">Transmembrane</keyword>
<comment type="similarity">
    <text evidence="7">Belongs to the TonB-dependent receptor family.</text>
</comment>
<keyword evidence="2 7" id="KW-0813">Transport</keyword>
<feature type="chain" id="PRO_5047231557" evidence="8">
    <location>
        <begin position="26"/>
        <end position="772"/>
    </location>
</feature>
<accession>A0ABX8GR51</accession>
<dbReference type="InterPro" id="IPR037066">
    <property type="entry name" value="Plug_dom_sf"/>
</dbReference>
<dbReference type="InterPro" id="IPR036942">
    <property type="entry name" value="Beta-barrel_TonB_sf"/>
</dbReference>
<evidence type="ECO:0000256" key="3">
    <source>
        <dbReference type="ARBA" id="ARBA00022452"/>
    </source>
</evidence>
<dbReference type="Pfam" id="PF13715">
    <property type="entry name" value="CarbopepD_reg_2"/>
    <property type="match status" value="1"/>
</dbReference>
<dbReference type="RefSeq" id="WP_144073184.1">
    <property type="nucleotide sequence ID" value="NZ_CP076128.1"/>
</dbReference>
<sequence length="772" mass="86669">MNLIKLSLILISNFFFIGQSFDSHAAEKKGQIIGGIINAQTSEAVGYATVSVLDNQGKIIGGVLSGDKGNFTIKDVYYGTYELRIQFIGYEMYKKVIVVDKSTLNIGTVKLAVSTKQLDEVVIQGDKMMIERTIDKNIVNVTPEQASGNSVSEFLNKIPEISVDSQGKISLRGESNVKILIDGKMSQMDITQVLQSLPASSIDKIEVITNPSAKYDPEGLSGIINIITKKNTMEGFNVGLYTEVGSRQKNNNYVGLNYRVKKFNFFASGNYGANRNEFDGTLDRTNYENNSVLRQDIDKVNRGEYHKIKVGTDYFLDSTNVITFYFEQNKYETTQNVLTRERSEYDVLDRSYLSSKEDSYTFSLNHQKQFKKGSLETDITLNTGEFDLVSNVNDDYSNLTGGNFTFQAYKVDYSQAINDKSAFDVGIHSQTIGANLLMDIKNPIGNNGYNYDYRESINSAYSSYSLKLGKFSMKAGLRAEMVNISADIIEDGKENYTIDYKSLFPSLHLRQQLNDHNNLGLSYSRRIQRPKISQLLPIEIAINPVSILVGNPELQPSYTNSISMDHSFYKNKFSFTTSVYFRHSTDVITSIANFDNERNITVNSYENLGVTKTGGLSLSSNYQIVKWWKIDGGINVFYLDVQDETYTIPGEKSPFNFSGKLNSSITLPKGFVFNLSGRYASIQYNAQVISDTNYALGMSIQKRILKNRGTLTLKVDDFVNSGFGSTVYGDGFEDRTYTLGEVPIYKISFNYDFGGQFKGRKNRKLHTKGGLN</sequence>
<evidence type="ECO:0000259" key="10">
    <source>
        <dbReference type="Pfam" id="PF14905"/>
    </source>
</evidence>